<comment type="caution">
    <text evidence="1">The sequence shown here is derived from an EMBL/GenBank/DDBJ whole genome shotgun (WGS) entry which is preliminary data.</text>
</comment>
<protein>
    <submittedName>
        <fullName evidence="1">Uncharacterized protein</fullName>
    </submittedName>
</protein>
<gene>
    <name evidence="1" type="ORF">SEMRO_99_G050900.1</name>
</gene>
<reference evidence="1" key="1">
    <citation type="submission" date="2020-06" db="EMBL/GenBank/DDBJ databases">
        <authorList>
            <consortium name="Plant Systems Biology data submission"/>
        </authorList>
    </citation>
    <scope>NUCLEOTIDE SEQUENCE</scope>
    <source>
        <strain evidence="1">D6</strain>
    </source>
</reference>
<evidence type="ECO:0000313" key="1">
    <source>
        <dbReference type="EMBL" id="CAB9501082.1"/>
    </source>
</evidence>
<sequence>MKFVLGITDQLPYDWQGEPRWNQMLTMSSDDSFYKIADTLCESTTKKERQLGGFAYHADTQFWTMKITSQREAMKECSPYRYGGGGSVQIVREEMVGKYSTKSKHVLPSSTMITSTLLHEGQVIFFYHDDTERFLKVLEVQH</sequence>
<organism evidence="1 2">
    <name type="scientific">Seminavis robusta</name>
    <dbReference type="NCBI Taxonomy" id="568900"/>
    <lineage>
        <taxon>Eukaryota</taxon>
        <taxon>Sar</taxon>
        <taxon>Stramenopiles</taxon>
        <taxon>Ochrophyta</taxon>
        <taxon>Bacillariophyta</taxon>
        <taxon>Bacillariophyceae</taxon>
        <taxon>Bacillariophycidae</taxon>
        <taxon>Naviculales</taxon>
        <taxon>Naviculaceae</taxon>
        <taxon>Seminavis</taxon>
    </lineage>
</organism>
<name>A0A9N8DE23_9STRA</name>
<evidence type="ECO:0000313" key="2">
    <source>
        <dbReference type="Proteomes" id="UP001153069"/>
    </source>
</evidence>
<dbReference type="EMBL" id="CAICTM010000098">
    <property type="protein sequence ID" value="CAB9501082.1"/>
    <property type="molecule type" value="Genomic_DNA"/>
</dbReference>
<accession>A0A9N8DE23</accession>
<dbReference type="Proteomes" id="UP001153069">
    <property type="component" value="Unassembled WGS sequence"/>
</dbReference>
<keyword evidence="2" id="KW-1185">Reference proteome</keyword>
<proteinExistence type="predicted"/>
<dbReference type="AlphaFoldDB" id="A0A9N8DE23"/>